<accession>A0ABW4IS13</accession>
<keyword evidence="2" id="KW-1185">Reference proteome</keyword>
<protein>
    <submittedName>
        <fullName evidence="1">Uncharacterized protein</fullName>
    </submittedName>
</protein>
<dbReference type="RefSeq" id="WP_381082302.1">
    <property type="nucleotide sequence ID" value="NZ_JBHUDX010000032.1"/>
</dbReference>
<dbReference type="Proteomes" id="UP001597261">
    <property type="component" value="Unassembled WGS sequence"/>
</dbReference>
<evidence type="ECO:0000313" key="2">
    <source>
        <dbReference type="Proteomes" id="UP001597261"/>
    </source>
</evidence>
<proteinExistence type="predicted"/>
<organism evidence="1 2">
    <name type="scientific">Streptomyces caeni</name>
    <dbReference type="NCBI Taxonomy" id="2307231"/>
    <lineage>
        <taxon>Bacteria</taxon>
        <taxon>Bacillati</taxon>
        <taxon>Actinomycetota</taxon>
        <taxon>Actinomycetes</taxon>
        <taxon>Kitasatosporales</taxon>
        <taxon>Streptomycetaceae</taxon>
        <taxon>Streptomyces</taxon>
    </lineage>
</organism>
<reference evidence="2" key="1">
    <citation type="journal article" date="2019" name="Int. J. Syst. Evol. Microbiol.">
        <title>The Global Catalogue of Microorganisms (GCM) 10K type strain sequencing project: providing services to taxonomists for standard genome sequencing and annotation.</title>
        <authorList>
            <consortium name="The Broad Institute Genomics Platform"/>
            <consortium name="The Broad Institute Genome Sequencing Center for Infectious Disease"/>
            <person name="Wu L."/>
            <person name="Ma J."/>
        </authorList>
    </citation>
    <scope>NUCLEOTIDE SEQUENCE [LARGE SCALE GENOMIC DNA]</scope>
    <source>
        <strain evidence="2">CGMCC 1.12470</strain>
    </source>
</reference>
<name>A0ABW4IS13_9ACTN</name>
<comment type="caution">
    <text evidence="1">The sequence shown here is derived from an EMBL/GenBank/DDBJ whole genome shotgun (WGS) entry which is preliminary data.</text>
</comment>
<gene>
    <name evidence="1" type="ORF">ACFSL4_14030</name>
</gene>
<sequence>MVARLRDTFPGTDVGDWLASLVFIASASYYHGHDSEGRDVDGPDRRAAVALGRTDAAQRPPEGADAVLHLRVRRLLHAVWQLTDPLVLPDPQVAERLRFELEQLSNLRPGGTALLWRASRDWPSDALAGRPLRAPDDDEDGGR</sequence>
<dbReference type="EMBL" id="JBHUDX010000032">
    <property type="protein sequence ID" value="MFD1659291.1"/>
    <property type="molecule type" value="Genomic_DNA"/>
</dbReference>
<evidence type="ECO:0000313" key="1">
    <source>
        <dbReference type="EMBL" id="MFD1659291.1"/>
    </source>
</evidence>